<evidence type="ECO:0000256" key="4">
    <source>
        <dbReference type="ARBA" id="ARBA00023163"/>
    </source>
</evidence>
<comment type="caution">
    <text evidence="9">The sequence shown here is derived from an EMBL/GenBank/DDBJ whole genome shotgun (WGS) entry which is preliminary data.</text>
</comment>
<dbReference type="EMBL" id="NBII01000005">
    <property type="protein sequence ID" value="PAV18451.1"/>
    <property type="molecule type" value="Genomic_DNA"/>
</dbReference>
<accession>A0A286UFS2</accession>
<keyword evidence="5" id="KW-0539">Nucleus</keyword>
<dbReference type="SMART" id="SM00338">
    <property type="entry name" value="BRLZ"/>
    <property type="match status" value="1"/>
</dbReference>
<dbReference type="Gene3D" id="1.20.5.170">
    <property type="match status" value="1"/>
</dbReference>
<evidence type="ECO:0000313" key="9">
    <source>
        <dbReference type="EMBL" id="PAV18451.1"/>
    </source>
</evidence>
<evidence type="ECO:0000259" key="8">
    <source>
        <dbReference type="PROSITE" id="PS50217"/>
    </source>
</evidence>
<evidence type="ECO:0000256" key="6">
    <source>
        <dbReference type="SAM" id="Coils"/>
    </source>
</evidence>
<feature type="compositionally biased region" description="Low complexity" evidence="7">
    <location>
        <begin position="292"/>
        <end position="312"/>
    </location>
</feature>
<evidence type="ECO:0000256" key="7">
    <source>
        <dbReference type="SAM" id="MobiDB-lite"/>
    </source>
</evidence>
<dbReference type="PANTHER" id="PTHR13044:SF14">
    <property type="entry name" value="CRYPTOCEPHAL, ISOFORM A"/>
    <property type="match status" value="1"/>
</dbReference>
<dbReference type="InterPro" id="IPR046347">
    <property type="entry name" value="bZIP_sf"/>
</dbReference>
<evidence type="ECO:0000313" key="10">
    <source>
        <dbReference type="Proteomes" id="UP000217199"/>
    </source>
</evidence>
<protein>
    <submittedName>
        <fullName evidence="9">Regulatory cys-3</fullName>
    </submittedName>
</protein>
<evidence type="ECO:0000256" key="2">
    <source>
        <dbReference type="ARBA" id="ARBA00023015"/>
    </source>
</evidence>
<reference evidence="9 10" key="1">
    <citation type="journal article" date="2017" name="Mol. Ecol.">
        <title>Comparative and population genomic landscape of Phellinus noxius: A hypervariable fungus causing root rot in trees.</title>
        <authorList>
            <person name="Chung C.L."/>
            <person name="Lee T.J."/>
            <person name="Akiba M."/>
            <person name="Lee H.H."/>
            <person name="Kuo T.H."/>
            <person name="Liu D."/>
            <person name="Ke H.M."/>
            <person name="Yokoi T."/>
            <person name="Roa M.B."/>
            <person name="Lu M.J."/>
            <person name="Chang Y.Y."/>
            <person name="Ann P.J."/>
            <person name="Tsai J.N."/>
            <person name="Chen C.Y."/>
            <person name="Tzean S.S."/>
            <person name="Ota Y."/>
            <person name="Hattori T."/>
            <person name="Sahashi N."/>
            <person name="Liou R.F."/>
            <person name="Kikuchi T."/>
            <person name="Tsai I.J."/>
        </authorList>
    </citation>
    <scope>NUCLEOTIDE SEQUENCE [LARGE SCALE GENOMIC DNA]</scope>
    <source>
        <strain evidence="9 10">FFPRI411160</strain>
    </source>
</reference>
<keyword evidence="10" id="KW-1185">Reference proteome</keyword>
<feature type="region of interest" description="Disordered" evidence="7">
    <location>
        <begin position="161"/>
        <end position="244"/>
    </location>
</feature>
<feature type="region of interest" description="Disordered" evidence="7">
    <location>
        <begin position="1"/>
        <end position="73"/>
    </location>
</feature>
<keyword evidence="4" id="KW-0804">Transcription</keyword>
<feature type="domain" description="BZIP" evidence="8">
    <location>
        <begin position="230"/>
        <end position="289"/>
    </location>
</feature>
<feature type="region of interest" description="Disordered" evidence="7">
    <location>
        <begin position="292"/>
        <end position="329"/>
    </location>
</feature>
<dbReference type="Proteomes" id="UP000217199">
    <property type="component" value="Unassembled WGS sequence"/>
</dbReference>
<feature type="compositionally biased region" description="Polar residues" evidence="7">
    <location>
        <begin position="165"/>
        <end position="181"/>
    </location>
</feature>
<dbReference type="InParanoid" id="A0A286UFS2"/>
<proteinExistence type="predicted"/>
<gene>
    <name evidence="9" type="ORF">PNOK_0529300</name>
</gene>
<dbReference type="PROSITE" id="PS50217">
    <property type="entry name" value="BZIP"/>
    <property type="match status" value="1"/>
</dbReference>
<name>A0A286UFS2_9AGAM</name>
<dbReference type="CDD" id="cd14705">
    <property type="entry name" value="bZIP_Zip1"/>
    <property type="match status" value="1"/>
</dbReference>
<keyword evidence="3" id="KW-0238">DNA-binding</keyword>
<dbReference type="AlphaFoldDB" id="A0A286UFS2"/>
<keyword evidence="6" id="KW-0175">Coiled coil</keyword>
<organism evidence="9 10">
    <name type="scientific">Pyrrhoderma noxium</name>
    <dbReference type="NCBI Taxonomy" id="2282107"/>
    <lineage>
        <taxon>Eukaryota</taxon>
        <taxon>Fungi</taxon>
        <taxon>Dikarya</taxon>
        <taxon>Basidiomycota</taxon>
        <taxon>Agaricomycotina</taxon>
        <taxon>Agaricomycetes</taxon>
        <taxon>Hymenochaetales</taxon>
        <taxon>Hymenochaetaceae</taxon>
        <taxon>Pyrrhoderma</taxon>
    </lineage>
</organism>
<dbReference type="OrthoDB" id="1939598at2759"/>
<evidence type="ECO:0000256" key="1">
    <source>
        <dbReference type="ARBA" id="ARBA00004123"/>
    </source>
</evidence>
<evidence type="ECO:0000256" key="5">
    <source>
        <dbReference type="ARBA" id="ARBA00023242"/>
    </source>
</evidence>
<dbReference type="GO" id="GO:0000977">
    <property type="term" value="F:RNA polymerase II transcription regulatory region sequence-specific DNA binding"/>
    <property type="evidence" value="ECO:0007669"/>
    <property type="project" value="TreeGrafter"/>
</dbReference>
<feature type="compositionally biased region" description="Low complexity" evidence="7">
    <location>
        <begin position="192"/>
        <end position="208"/>
    </location>
</feature>
<dbReference type="PANTHER" id="PTHR13044">
    <property type="entry name" value="ACTIVATING TRANSCRIPTION FACTOR ATF 4/5"/>
    <property type="match status" value="1"/>
</dbReference>
<dbReference type="GO" id="GO:0001228">
    <property type="term" value="F:DNA-binding transcription activator activity, RNA polymerase II-specific"/>
    <property type="evidence" value="ECO:0007669"/>
    <property type="project" value="TreeGrafter"/>
</dbReference>
<sequence length="329" mass="35503">MAPSPLHGLNLVQTADSPASDQDLLGGAHNFPPEYAAQLDFWSSDTPEDFKDDKDEEQDEADSFAPEGPASLDSHVNAVQPLAIPANASQQQQQVDLNTLLAGFGIDPFLVPQLQGPTPAAQLHFPPPQYQQHLQGNQSAHAQASLAHLLAQYPFAQPPFLPTPTAITPTDLNNNAPEPTVSTTKKTRARKSSTASPSTSTSLTSPASVDAEKKDDTSTEDSGPSLSPAEDKRRRNTAASARFRLKKKEREAALERRAAELSLRVGALERECEALRRENGWLKGLVVGVTGAQQQQQQTVPQTPTIVSPTSSAKRKREELEEEKKTAAV</sequence>
<evidence type="ECO:0000256" key="3">
    <source>
        <dbReference type="ARBA" id="ARBA00023125"/>
    </source>
</evidence>
<dbReference type="GO" id="GO:0005634">
    <property type="term" value="C:nucleus"/>
    <property type="evidence" value="ECO:0007669"/>
    <property type="project" value="UniProtKB-SubCell"/>
</dbReference>
<feature type="compositionally biased region" description="Basic and acidic residues" evidence="7">
    <location>
        <begin position="316"/>
        <end position="329"/>
    </location>
</feature>
<dbReference type="Pfam" id="PF07716">
    <property type="entry name" value="bZIP_2"/>
    <property type="match status" value="1"/>
</dbReference>
<dbReference type="InterPro" id="IPR004827">
    <property type="entry name" value="bZIP"/>
</dbReference>
<dbReference type="SUPFAM" id="SSF57959">
    <property type="entry name" value="Leucine zipper domain"/>
    <property type="match status" value="1"/>
</dbReference>
<keyword evidence="2" id="KW-0805">Transcription regulation</keyword>
<comment type="subcellular location">
    <subcellularLocation>
        <location evidence="1">Nucleus</location>
    </subcellularLocation>
</comment>
<dbReference type="PROSITE" id="PS00036">
    <property type="entry name" value="BZIP_BASIC"/>
    <property type="match status" value="1"/>
</dbReference>
<dbReference type="STRING" id="2282107.A0A286UFS2"/>
<feature type="compositionally biased region" description="Polar residues" evidence="7">
    <location>
        <begin position="11"/>
        <end position="20"/>
    </location>
</feature>
<feature type="coiled-coil region" evidence="6">
    <location>
        <begin position="251"/>
        <end position="278"/>
    </location>
</feature>